<dbReference type="PATRIC" id="fig|1202724.3.peg.84"/>
<reference evidence="3 4" key="1">
    <citation type="submission" date="2015-08" db="EMBL/GenBank/DDBJ databases">
        <title>Whole genome sequence of Flavobacterium akiainvivens IK-1T, from decaying Wikstroemia oahuensis, an endemic Hawaiian shrub.</title>
        <authorList>
            <person name="Wan X."/>
            <person name="Hou S."/>
            <person name="Saito J."/>
            <person name="Donachie S."/>
        </authorList>
    </citation>
    <scope>NUCLEOTIDE SEQUENCE [LARGE SCALE GENOMIC DNA]</scope>
    <source>
        <strain evidence="3 4">IK-1</strain>
    </source>
</reference>
<sequence length="160" mass="17548">MDYTIRPIAEADNIVIAQVIRRVFIELGAPTTGTAYADPVLDRLSTVYDKEGTTYFVVESKGEVIGGAGIAPLDGGIANVCELQKMYFSPEARGRGIGTELMQKCLDTARQFGYSQCYIETLDSMLAAQKLYTKTGFKYLDAPLGDTGHNSCQVWMLKDL</sequence>
<dbReference type="Gene3D" id="3.40.630.30">
    <property type="match status" value="1"/>
</dbReference>
<dbReference type="InterPro" id="IPR016181">
    <property type="entry name" value="Acyl_CoA_acyltransferase"/>
</dbReference>
<gene>
    <name evidence="3" type="ORF">AM493_00450</name>
</gene>
<feature type="domain" description="N-acetyltransferase" evidence="2">
    <location>
        <begin position="3"/>
        <end position="160"/>
    </location>
</feature>
<dbReference type="SUPFAM" id="SSF55729">
    <property type="entry name" value="Acyl-CoA N-acyltransferases (Nat)"/>
    <property type="match status" value="1"/>
</dbReference>
<evidence type="ECO:0000256" key="1">
    <source>
        <dbReference type="ARBA" id="ARBA00022679"/>
    </source>
</evidence>
<dbReference type="InterPro" id="IPR000182">
    <property type="entry name" value="GNAT_dom"/>
</dbReference>
<comment type="caution">
    <text evidence="3">The sequence shown here is derived from an EMBL/GenBank/DDBJ whole genome shotgun (WGS) entry which is preliminary data.</text>
</comment>
<dbReference type="GO" id="GO:0008080">
    <property type="term" value="F:N-acetyltransferase activity"/>
    <property type="evidence" value="ECO:0007669"/>
    <property type="project" value="InterPro"/>
</dbReference>
<dbReference type="PROSITE" id="PS51186">
    <property type="entry name" value="GNAT"/>
    <property type="match status" value="1"/>
</dbReference>
<dbReference type="InterPro" id="IPR050769">
    <property type="entry name" value="NAT_camello-type"/>
</dbReference>
<dbReference type="STRING" id="1202724.AM493_00450"/>
<organism evidence="3 4">
    <name type="scientific">Flavobacterium akiainvivens</name>
    <dbReference type="NCBI Taxonomy" id="1202724"/>
    <lineage>
        <taxon>Bacteria</taxon>
        <taxon>Pseudomonadati</taxon>
        <taxon>Bacteroidota</taxon>
        <taxon>Flavobacteriia</taxon>
        <taxon>Flavobacteriales</taxon>
        <taxon>Flavobacteriaceae</taxon>
        <taxon>Flavobacterium</taxon>
    </lineage>
</organism>
<dbReference type="RefSeq" id="WP_054405706.1">
    <property type="nucleotide sequence ID" value="NZ_FOYA01000012.1"/>
</dbReference>
<evidence type="ECO:0000313" key="3">
    <source>
        <dbReference type="EMBL" id="KOS04680.1"/>
    </source>
</evidence>
<accession>A0A0N0RQB6</accession>
<dbReference type="Pfam" id="PF00583">
    <property type="entry name" value="Acetyltransf_1"/>
    <property type="match status" value="1"/>
</dbReference>
<evidence type="ECO:0000313" key="4">
    <source>
        <dbReference type="Proteomes" id="UP000037755"/>
    </source>
</evidence>
<proteinExistence type="predicted"/>
<dbReference type="AlphaFoldDB" id="A0A0N0RQB6"/>
<dbReference type="EMBL" id="LIYD01000005">
    <property type="protein sequence ID" value="KOS04680.1"/>
    <property type="molecule type" value="Genomic_DNA"/>
</dbReference>
<dbReference type="CDD" id="cd04301">
    <property type="entry name" value="NAT_SF"/>
    <property type="match status" value="1"/>
</dbReference>
<keyword evidence="1 3" id="KW-0808">Transferase</keyword>
<dbReference type="Proteomes" id="UP000037755">
    <property type="component" value="Unassembled WGS sequence"/>
</dbReference>
<evidence type="ECO:0000259" key="2">
    <source>
        <dbReference type="PROSITE" id="PS51186"/>
    </source>
</evidence>
<keyword evidence="4" id="KW-1185">Reference proteome</keyword>
<protein>
    <submittedName>
        <fullName evidence="3">Acetyltransferase</fullName>
    </submittedName>
</protein>
<name>A0A0N0RQB6_9FLAO</name>
<dbReference type="OrthoDB" id="5419426at2"/>
<dbReference type="PANTHER" id="PTHR13947:SF37">
    <property type="entry name" value="LD18367P"/>
    <property type="match status" value="1"/>
</dbReference>
<dbReference type="PANTHER" id="PTHR13947">
    <property type="entry name" value="GNAT FAMILY N-ACETYLTRANSFERASE"/>
    <property type="match status" value="1"/>
</dbReference>